<organism evidence="2 3">
    <name type="scientific">Flavobacterium branchiophilum</name>
    <dbReference type="NCBI Taxonomy" id="55197"/>
    <lineage>
        <taxon>Bacteria</taxon>
        <taxon>Pseudomonadati</taxon>
        <taxon>Bacteroidota</taxon>
        <taxon>Flavobacteriia</taxon>
        <taxon>Flavobacteriales</taxon>
        <taxon>Flavobacteriaceae</taxon>
        <taxon>Flavobacterium</taxon>
    </lineage>
</organism>
<protein>
    <recommendedName>
        <fullName evidence="1">GmrSD restriction endonucleases N-terminal domain-containing protein</fullName>
    </recommendedName>
</protein>
<evidence type="ECO:0000313" key="2">
    <source>
        <dbReference type="EMBL" id="PDS22715.1"/>
    </source>
</evidence>
<evidence type="ECO:0000259" key="1">
    <source>
        <dbReference type="Pfam" id="PF03235"/>
    </source>
</evidence>
<dbReference type="RefSeq" id="WP_097554645.1">
    <property type="nucleotide sequence ID" value="NZ_PCMW01000080.1"/>
</dbReference>
<dbReference type="AlphaFoldDB" id="A0A2H3K9E5"/>
<feature type="domain" description="GmrSD restriction endonucleases N-terminal" evidence="1">
    <location>
        <begin position="17"/>
        <end position="215"/>
    </location>
</feature>
<gene>
    <name evidence="2" type="ORF">B0A77_12390</name>
</gene>
<comment type="caution">
    <text evidence="2">The sequence shown here is derived from an EMBL/GenBank/DDBJ whole genome shotgun (WGS) entry which is preliminary data.</text>
</comment>
<dbReference type="Pfam" id="PF03235">
    <property type="entry name" value="GmrSD_N"/>
    <property type="match status" value="1"/>
</dbReference>
<dbReference type="Proteomes" id="UP000220828">
    <property type="component" value="Unassembled WGS sequence"/>
</dbReference>
<proteinExistence type="predicted"/>
<sequence length="615" mass="73105">MTTEKKKNENVLKPLAIGELLKQVDNEPLYNFYIPSYQRGYRWDKDEINDLLEDLFEFIYQDAQQKYCLQPIVVKEMSDGKFEVLDGQQRLTTIFIILKSLKKYLPKLQSFTLSYQTRPNSEFFLQNLREQNQVELNNPDYFFIDNAFKLITEWIDEKSESHLDLYSVLYTALIQKIEFIWYEIVEDTDAIEVFTRINIGKIPLTNAELVKALFLSKNNLLAGSQEININYLSLKQNKIALEWNELQNKLQDNNFWNFIYNGKKKYETRIDYILELICNSMSENKYASFREFYGIIKKEKLDAVVISSLEAKNTSLIEHKWEEIKFVVQIIEEWYKDHYYYHFIGFLINQKWSIKTLVIQYLKLDRDKFSEYLKVEINSILKQTNIIDLRYGPDSVLIKKILILYNVISTFNIKDENVRFPFHLHSENQWSLEHIYAQNSDALKADDYELWLKENCETLKNDTNPEAVTLSLQMQQLIQNVSDLKSDSTIFNDVFSAVTSYYLKNIESINMDIIQEETNIKMTDSEQSGLLDEHAITNLTLLDINSNSALNNSLFDVKRMKIIERDKQGYFIPLETKRIFFKYHTNFPRHISYWTREDKVAYLADIRRVLKDYIN</sequence>
<name>A0A2H3K9E5_9FLAO</name>
<reference evidence="2 3" key="1">
    <citation type="submission" date="2017-09" db="EMBL/GenBank/DDBJ databases">
        <title>Whole genomes of Flavobacteriaceae.</title>
        <authorList>
            <person name="Stine C."/>
            <person name="Li C."/>
            <person name="Tadesse D."/>
        </authorList>
    </citation>
    <scope>NUCLEOTIDE SEQUENCE [LARGE SCALE GENOMIC DNA]</scope>
    <source>
        <strain evidence="2 3">ATCC 35036</strain>
    </source>
</reference>
<accession>A0A2H3K9E5</accession>
<dbReference type="PANTHER" id="PTHR35149">
    <property type="entry name" value="SLL5132 PROTEIN"/>
    <property type="match status" value="1"/>
</dbReference>
<dbReference type="OrthoDB" id="9798761at2"/>
<dbReference type="PANTHER" id="PTHR35149:SF1">
    <property type="entry name" value="DUF5655 DOMAIN-CONTAINING PROTEIN"/>
    <property type="match status" value="1"/>
</dbReference>
<evidence type="ECO:0000313" key="3">
    <source>
        <dbReference type="Proteomes" id="UP000220828"/>
    </source>
</evidence>
<dbReference type="EMBL" id="PCMW01000080">
    <property type="protein sequence ID" value="PDS22715.1"/>
    <property type="molecule type" value="Genomic_DNA"/>
</dbReference>
<dbReference type="InterPro" id="IPR004919">
    <property type="entry name" value="GmrSD_N"/>
</dbReference>
<dbReference type="CDD" id="cd16387">
    <property type="entry name" value="ParB_N_Srx"/>
    <property type="match status" value="1"/>
</dbReference>